<dbReference type="SUPFAM" id="SSF46785">
    <property type="entry name" value="Winged helix' DNA-binding domain"/>
    <property type="match status" value="1"/>
</dbReference>
<dbReference type="PANTHER" id="PTHR18964:SF169">
    <property type="entry name" value="N-ACETYLMANNOSAMINE KINASE"/>
    <property type="match status" value="1"/>
</dbReference>
<dbReference type="RefSeq" id="WP_198876036.1">
    <property type="nucleotide sequence ID" value="NZ_JAEKMH010000002.1"/>
</dbReference>
<dbReference type="GO" id="GO:0003700">
    <property type="term" value="F:DNA-binding transcription factor activity"/>
    <property type="evidence" value="ECO:0007669"/>
    <property type="project" value="InterPro"/>
</dbReference>
<dbReference type="InterPro" id="IPR036390">
    <property type="entry name" value="WH_DNA-bd_sf"/>
</dbReference>
<dbReference type="Gene3D" id="3.30.420.40">
    <property type="match status" value="2"/>
</dbReference>
<gene>
    <name evidence="2" type="ORF">JEQ47_08790</name>
</gene>
<dbReference type="InterPro" id="IPR000600">
    <property type="entry name" value="ROK"/>
</dbReference>
<dbReference type="GO" id="GO:0019262">
    <property type="term" value="P:N-acetylneuraminate catabolic process"/>
    <property type="evidence" value="ECO:0007669"/>
    <property type="project" value="TreeGrafter"/>
</dbReference>
<keyword evidence="3" id="KW-1185">Reference proteome</keyword>
<protein>
    <submittedName>
        <fullName evidence="2">ROK family transcriptional regulator</fullName>
    </submittedName>
</protein>
<dbReference type="Proteomes" id="UP000602124">
    <property type="component" value="Unassembled WGS sequence"/>
</dbReference>
<reference evidence="2" key="1">
    <citation type="submission" date="2020-12" db="EMBL/GenBank/DDBJ databases">
        <title>Devosia sp. MSA67 isolated from Mo River.</title>
        <authorList>
            <person name="Ma F."/>
            <person name="Zi Z."/>
        </authorList>
    </citation>
    <scope>NUCLEOTIDE SEQUENCE</scope>
    <source>
        <strain evidence="2">MSA67</strain>
    </source>
</reference>
<dbReference type="InterPro" id="IPR036388">
    <property type="entry name" value="WH-like_DNA-bd_sf"/>
</dbReference>
<dbReference type="Pfam" id="PF12802">
    <property type="entry name" value="MarR_2"/>
    <property type="match status" value="1"/>
</dbReference>
<feature type="domain" description="HTH marR-type" evidence="1">
    <location>
        <begin position="19"/>
        <end position="71"/>
    </location>
</feature>
<evidence type="ECO:0000313" key="3">
    <source>
        <dbReference type="Proteomes" id="UP000602124"/>
    </source>
</evidence>
<organism evidence="2 3">
    <name type="scientific">Devosia sediminis</name>
    <dbReference type="NCBI Taxonomy" id="2798801"/>
    <lineage>
        <taxon>Bacteria</taxon>
        <taxon>Pseudomonadati</taxon>
        <taxon>Pseudomonadota</taxon>
        <taxon>Alphaproteobacteria</taxon>
        <taxon>Hyphomicrobiales</taxon>
        <taxon>Devosiaceae</taxon>
        <taxon>Devosia</taxon>
    </lineage>
</organism>
<comment type="caution">
    <text evidence="2">The sequence shown here is derived from an EMBL/GenBank/DDBJ whole genome shotgun (WGS) entry which is preliminary data.</text>
</comment>
<dbReference type="InterPro" id="IPR000835">
    <property type="entry name" value="HTH_MarR-typ"/>
</dbReference>
<dbReference type="AlphaFoldDB" id="A0A934IX82"/>
<name>A0A934IX82_9HYPH</name>
<dbReference type="Pfam" id="PF00480">
    <property type="entry name" value="ROK"/>
    <property type="match status" value="1"/>
</dbReference>
<proteinExistence type="predicted"/>
<dbReference type="SUPFAM" id="SSF53067">
    <property type="entry name" value="Actin-like ATPase domain"/>
    <property type="match status" value="1"/>
</dbReference>
<accession>A0A934IX82</accession>
<dbReference type="PANTHER" id="PTHR18964">
    <property type="entry name" value="ROK (REPRESSOR, ORF, KINASE) FAMILY"/>
    <property type="match status" value="1"/>
</dbReference>
<dbReference type="GO" id="GO:0009384">
    <property type="term" value="F:N-acylmannosamine kinase activity"/>
    <property type="evidence" value="ECO:0007669"/>
    <property type="project" value="TreeGrafter"/>
</dbReference>
<evidence type="ECO:0000313" key="2">
    <source>
        <dbReference type="EMBL" id="MBJ3784811.1"/>
    </source>
</evidence>
<dbReference type="Gene3D" id="1.10.10.10">
    <property type="entry name" value="Winged helix-like DNA-binding domain superfamily/Winged helix DNA-binding domain"/>
    <property type="match status" value="1"/>
</dbReference>
<evidence type="ECO:0000259" key="1">
    <source>
        <dbReference type="Pfam" id="PF12802"/>
    </source>
</evidence>
<dbReference type="EMBL" id="JAEKMH010000002">
    <property type="protein sequence ID" value="MBJ3784811.1"/>
    <property type="molecule type" value="Genomic_DNA"/>
</dbReference>
<sequence>MFEPIVRGITQTGVRLANERAVLSLIAGVPGVSNADIARRSGLGPQTTARILSDLETRDLVIRGEVLRGRRGQPATPYRLNPDGACSIGVEIGWQHFEVLLQNIAGEPIAITRRSYAYPDPRTIFGAIAADVETLLAGLSPDRRRRLAGIGVTSPGRFGPLLDQLGAPDGTAAAWATIDIAARVSRETGLDAMWVNDGSATAWREITVQPIPRPKGVAVFFVGTFVSGGVVSVGDLLEGPYGNAADVGSIMVHQRPDRLSYLHLVGSLHALARRVAAAGGPLLQGAPRRWDWAAIEAEVAPWLDDAGHALAQAVLTTTAMVEIDIATINGDLPESILGRLLESTRRHLDATPVLLAQRPRVSQGLAGPSAAVFGAAQLLLFRRYFSRDWDLFEAEPAK</sequence>
<dbReference type="InterPro" id="IPR043129">
    <property type="entry name" value="ATPase_NBD"/>
</dbReference>